<name>A0AA40CFF5_9PEZI</name>
<dbReference type="Proteomes" id="UP001174934">
    <property type="component" value="Unassembled WGS sequence"/>
</dbReference>
<evidence type="ECO:0000313" key="1">
    <source>
        <dbReference type="EMBL" id="KAK0636532.1"/>
    </source>
</evidence>
<organism evidence="1 2">
    <name type="scientific">Bombardia bombarda</name>
    <dbReference type="NCBI Taxonomy" id="252184"/>
    <lineage>
        <taxon>Eukaryota</taxon>
        <taxon>Fungi</taxon>
        <taxon>Dikarya</taxon>
        <taxon>Ascomycota</taxon>
        <taxon>Pezizomycotina</taxon>
        <taxon>Sordariomycetes</taxon>
        <taxon>Sordariomycetidae</taxon>
        <taxon>Sordariales</taxon>
        <taxon>Lasiosphaeriaceae</taxon>
        <taxon>Bombardia</taxon>
    </lineage>
</organism>
<dbReference type="InterPro" id="IPR043129">
    <property type="entry name" value="ATPase_NBD"/>
</dbReference>
<keyword evidence="2" id="KW-1185">Reference proteome</keyword>
<gene>
    <name evidence="1" type="ORF">B0T17DRAFT_571447</name>
</gene>
<proteinExistence type="predicted"/>
<evidence type="ECO:0000313" key="2">
    <source>
        <dbReference type="Proteomes" id="UP001174934"/>
    </source>
</evidence>
<dbReference type="EMBL" id="JAULSR010000001">
    <property type="protein sequence ID" value="KAK0636532.1"/>
    <property type="molecule type" value="Genomic_DNA"/>
</dbReference>
<dbReference type="CDD" id="cd10170">
    <property type="entry name" value="ASKHA_NBD_HSP70"/>
    <property type="match status" value="1"/>
</dbReference>
<dbReference type="SUPFAM" id="SSF53067">
    <property type="entry name" value="Actin-like ATPase domain"/>
    <property type="match status" value="2"/>
</dbReference>
<dbReference type="PANTHER" id="PTHR14187:SF5">
    <property type="entry name" value="HEAT SHOCK 70 KDA PROTEIN 12A"/>
    <property type="match status" value="1"/>
</dbReference>
<protein>
    <submittedName>
        <fullName evidence="1">Uncharacterized protein</fullName>
    </submittedName>
</protein>
<accession>A0AA40CFF5</accession>
<dbReference type="PRINTS" id="PR00301">
    <property type="entry name" value="HEATSHOCK70"/>
</dbReference>
<dbReference type="Gene3D" id="3.30.420.40">
    <property type="match status" value="1"/>
</dbReference>
<dbReference type="PANTHER" id="PTHR14187">
    <property type="entry name" value="ALPHA KINASE/ELONGATION FACTOR 2 KINASE"/>
    <property type="match status" value="1"/>
</dbReference>
<comment type="caution">
    <text evidence="1">The sequence shown here is derived from an EMBL/GenBank/DDBJ whole genome shotgun (WGS) entry which is preliminary data.</text>
</comment>
<sequence>MAADRDEAENTVIVGIDFGTTYSGVAFTWSENIDKMEIITSWDSDLHSNSDEKKAPTAISFGSKGQVTWGYSIPREADQVKWFKLLLLDEDDLPSDVRNSNKIRAAREYLKKHNKKPVDVISLFLRHLLNHANQRIIDTISRSLVNYSKFHIVMTLPAIWPDYARARMREAATRAGMLARRCVAGDTELTFISETEAAALATLVDMDGRKDIEDGDTFVVVDCGGLCGAVFVDEGFVKMLQKKFTQECWDRMKQQSRSRFIHEVWEHGIKAQFDGRDKSKTWTLDKPYESLDRNERRSMDELPNITIKAEDVKKAFDLVVDKIYEMVQDQVRAVNAKKGNNPKYVILVGGFGRCKYLLESLRDQIEDDIEVLQSRGAGPWTAICRGAVIHAATMKHLYRTSIEVQTRISRSSYGYYRNKKWDPTRHDAIDKYWSNDRQRWSARRQMVWLLQEGDDISSKKPIKKTLHRLYNLGEKTVKTSSKIYYSTVSPPSPRFNKSVVQLCTIQWDTQIDVHSLPTFTNSLGEVFYELQYEIEMTCSGASVDFAVYFQGKRQGSKNVGVKYEIDNTEAE</sequence>
<dbReference type="AlphaFoldDB" id="A0AA40CFF5"/>
<reference evidence="1" key="1">
    <citation type="submission" date="2023-06" db="EMBL/GenBank/DDBJ databases">
        <title>Genome-scale phylogeny and comparative genomics of the fungal order Sordariales.</title>
        <authorList>
            <consortium name="Lawrence Berkeley National Laboratory"/>
            <person name="Hensen N."/>
            <person name="Bonometti L."/>
            <person name="Westerberg I."/>
            <person name="Brannstrom I.O."/>
            <person name="Guillou S."/>
            <person name="Cros-Aarteil S."/>
            <person name="Calhoun S."/>
            <person name="Haridas S."/>
            <person name="Kuo A."/>
            <person name="Mondo S."/>
            <person name="Pangilinan J."/>
            <person name="Riley R."/>
            <person name="LaButti K."/>
            <person name="Andreopoulos B."/>
            <person name="Lipzen A."/>
            <person name="Chen C."/>
            <person name="Yanf M."/>
            <person name="Daum C."/>
            <person name="Ng V."/>
            <person name="Clum A."/>
            <person name="Steindorff A."/>
            <person name="Ohm R."/>
            <person name="Martin F."/>
            <person name="Silar P."/>
            <person name="Natvig D."/>
            <person name="Lalanne C."/>
            <person name="Gautier V."/>
            <person name="Ament-velasquez S.L."/>
            <person name="Kruys A."/>
            <person name="Hutchinson M.I."/>
            <person name="Powell A.J."/>
            <person name="Barry K."/>
            <person name="Miller A.N."/>
            <person name="Grigoriev I.V."/>
            <person name="Debuchy R."/>
            <person name="Gladieux P."/>
            <person name="Thoren M.H."/>
            <person name="Johannesson H."/>
        </authorList>
    </citation>
    <scope>NUCLEOTIDE SEQUENCE</scope>
    <source>
        <strain evidence="1">SMH3391-2</strain>
    </source>
</reference>